<evidence type="ECO:0000313" key="1">
    <source>
        <dbReference type="EMBL" id="GGM49582.1"/>
    </source>
</evidence>
<sequence length="758" mass="83226">MLNFGAEQFRDTSLEQGQKTQSGRAFDYVVYDETNGGTTTTSSHLDLSSVKGDIKATVILRSTDSSQPVTVGEITMERRTSYPDGSAVPADRVYLHTKAGGSPVNAKAGTDFTKGTWSVALVIGGKRSGSTLAFDPNNLESVKYSDDSQSDQGIDRFSAQNKWNLKGITKSTKGDSYTDEEKVTLDVPFFSQWITLADGDFVNKAGGNNAIIFGSRFTLRPQGTLLRLEIKNENFTDIKLAGLRILTNMLAFRGKYDFSDANVRSSEDLASTWTGLRADGSALLDSANTNQGFGWSLPFPNYTDFWVKDKEDIATGAKSSKYYLIWAMPETVTATNATANVGRTTEQSRGGIMHVLLYDANRTGLEYNQPNTAAGAVVLPKALIRKPLLTRNFPAGAFRLSSTALSGQTLRLVGYQTKIYTFLDFMEKEDKAGYHAYDEVATTSISGDQVLPALHNWASIFPGKQPDNPYLEGGFTFKHYLYTRSSANSPAKSFNSPKYGYIPGGEFIRTYPLVLSGEESYTPAARAGLDPALSGKSRNFASISIPEEMQIPYIVGDTKKPLLYATDAPNKDLYFSTYFFPVGGAGRSIAGNYSIIGWGQGQQFLTANAYDFDPTHQKLTIYSRYLGPAFHRPYRGGWSVNYSWDITWLVWNASAAKPFVYTAEVDDTVRELSLAGYQYDGVQDTNNSSVNGSRNSLFYWVAGATEPTWMYFYGEDVSANRGPLGVGVVANAKGEPYSAADQSKLKAYIRLFSKKAIK</sequence>
<name>A0ABQ2H5E3_9PORP</name>
<gene>
    <name evidence="1" type="ORF">GCM10007088_05310</name>
</gene>
<comment type="caution">
    <text evidence="1">The sequence shown here is derived from an EMBL/GenBank/DDBJ whole genome shotgun (WGS) entry which is preliminary data.</text>
</comment>
<accession>A0ABQ2H5E3</accession>
<reference evidence="2" key="1">
    <citation type="journal article" date="2019" name="Int. J. Syst. Evol. Microbiol.">
        <title>The Global Catalogue of Microorganisms (GCM) 10K type strain sequencing project: providing services to taxonomists for standard genome sequencing and annotation.</title>
        <authorList>
            <consortium name="The Broad Institute Genomics Platform"/>
            <consortium name="The Broad Institute Genome Sequencing Center for Infectious Disease"/>
            <person name="Wu L."/>
            <person name="Ma J."/>
        </authorList>
    </citation>
    <scope>NUCLEOTIDE SEQUENCE [LARGE SCALE GENOMIC DNA]</scope>
    <source>
        <strain evidence="2">JCM 30531</strain>
    </source>
</reference>
<protein>
    <submittedName>
        <fullName evidence="1">Uncharacterized protein</fullName>
    </submittedName>
</protein>
<dbReference type="Proteomes" id="UP000653477">
    <property type="component" value="Unassembled WGS sequence"/>
</dbReference>
<dbReference type="EMBL" id="BMPU01000001">
    <property type="protein sequence ID" value="GGM49582.1"/>
    <property type="molecule type" value="Genomic_DNA"/>
</dbReference>
<proteinExistence type="predicted"/>
<evidence type="ECO:0000313" key="2">
    <source>
        <dbReference type="Proteomes" id="UP000653477"/>
    </source>
</evidence>
<organism evidence="1 2">
    <name type="scientific">Porphyromonas pasteri</name>
    <dbReference type="NCBI Taxonomy" id="1583331"/>
    <lineage>
        <taxon>Bacteria</taxon>
        <taxon>Pseudomonadati</taxon>
        <taxon>Bacteroidota</taxon>
        <taxon>Bacteroidia</taxon>
        <taxon>Bacteroidales</taxon>
        <taxon>Porphyromonadaceae</taxon>
        <taxon>Porphyromonas</taxon>
    </lineage>
</organism>
<keyword evidence="2" id="KW-1185">Reference proteome</keyword>